<sequence length="176" mass="19673">MIKVLFVCMGNICRSPTAEGVFRHLLRARNLENEIEVDSAGTHGYHAGEAPDQRTQRAAAVRGYPLSDMRARKVAAQDLDYFDLILAMDHNNLSVLRRLCPPDKHDRLGLFMSYSKNFDDDEVPDPYYGLGHGFDLVLDMIEDAASGLLESLEQRLLDEASEGAAESLSPQFDRTT</sequence>
<name>A0A935W3M6_9PROT</name>
<dbReference type="PRINTS" id="PR00719">
    <property type="entry name" value="LMWPTPASE"/>
</dbReference>
<feature type="domain" description="Phosphotyrosine protein phosphatase I" evidence="5">
    <location>
        <begin position="2"/>
        <end position="151"/>
    </location>
</feature>
<feature type="active site" description="Nucleophile" evidence="4">
    <location>
        <position position="8"/>
    </location>
</feature>
<dbReference type="EMBL" id="JADJOT010000009">
    <property type="protein sequence ID" value="MBK7954506.1"/>
    <property type="molecule type" value="Genomic_DNA"/>
</dbReference>
<evidence type="ECO:0000256" key="4">
    <source>
        <dbReference type="PIRSR" id="PIRSR617867-1"/>
    </source>
</evidence>
<dbReference type="PANTHER" id="PTHR47439:SF1">
    <property type="entry name" value="ACID PHOSPHATASE"/>
    <property type="match status" value="1"/>
</dbReference>
<gene>
    <name evidence="6" type="ORF">IPK02_11405</name>
</gene>
<proteinExistence type="inferred from homology"/>
<evidence type="ECO:0000256" key="2">
    <source>
        <dbReference type="ARBA" id="ARBA00022801"/>
    </source>
</evidence>
<dbReference type="InterPro" id="IPR023485">
    <property type="entry name" value="Ptyr_pPase"/>
</dbReference>
<dbReference type="Pfam" id="PF01451">
    <property type="entry name" value="LMWPc"/>
    <property type="match status" value="1"/>
</dbReference>
<dbReference type="GO" id="GO:0004725">
    <property type="term" value="F:protein tyrosine phosphatase activity"/>
    <property type="evidence" value="ECO:0007669"/>
    <property type="project" value="InterPro"/>
</dbReference>
<dbReference type="SMART" id="SM00226">
    <property type="entry name" value="LMWPc"/>
    <property type="match status" value="1"/>
</dbReference>
<evidence type="ECO:0000313" key="7">
    <source>
        <dbReference type="Proteomes" id="UP000706151"/>
    </source>
</evidence>
<evidence type="ECO:0000313" key="6">
    <source>
        <dbReference type="EMBL" id="MBK7954506.1"/>
    </source>
</evidence>
<dbReference type="FunFam" id="3.40.50.2300:FF:000113">
    <property type="entry name" value="Low molecular weight protein-tyrosine-phosphatase"/>
    <property type="match status" value="1"/>
</dbReference>
<evidence type="ECO:0000259" key="5">
    <source>
        <dbReference type="SMART" id="SM00226"/>
    </source>
</evidence>
<dbReference type="Gene3D" id="3.40.50.2300">
    <property type="match status" value="1"/>
</dbReference>
<dbReference type="CDD" id="cd16343">
    <property type="entry name" value="LMWPTP"/>
    <property type="match status" value="1"/>
</dbReference>
<comment type="similarity">
    <text evidence="1">Belongs to the low molecular weight phosphotyrosine protein phosphatase family.</text>
</comment>
<dbReference type="SUPFAM" id="SSF52788">
    <property type="entry name" value="Phosphotyrosine protein phosphatases I"/>
    <property type="match status" value="1"/>
</dbReference>
<dbReference type="PANTHER" id="PTHR47439">
    <property type="entry name" value="LOW MOLECULAR WEIGHT PHOSPHOTYROSINE PROTEIN PHOSPHATASE-RELATED"/>
    <property type="match status" value="1"/>
</dbReference>
<keyword evidence="2" id="KW-0378">Hydrolase</keyword>
<dbReference type="Proteomes" id="UP000706151">
    <property type="component" value="Unassembled WGS sequence"/>
</dbReference>
<organism evidence="6 7">
    <name type="scientific">Candidatus Accumulibacter affinis</name>
    <dbReference type="NCBI Taxonomy" id="2954384"/>
    <lineage>
        <taxon>Bacteria</taxon>
        <taxon>Pseudomonadati</taxon>
        <taxon>Pseudomonadota</taxon>
        <taxon>Betaproteobacteria</taxon>
        <taxon>Candidatus Accumulibacter</taxon>
    </lineage>
</organism>
<dbReference type="InterPro" id="IPR036196">
    <property type="entry name" value="Ptyr_pPase_sf"/>
</dbReference>
<comment type="caution">
    <text evidence="6">The sequence shown here is derived from an EMBL/GenBank/DDBJ whole genome shotgun (WGS) entry which is preliminary data.</text>
</comment>
<evidence type="ECO:0000256" key="1">
    <source>
        <dbReference type="ARBA" id="ARBA00011063"/>
    </source>
</evidence>
<keyword evidence="3" id="KW-0904">Protein phosphatase</keyword>
<accession>A0A935W3M6</accession>
<dbReference type="InterPro" id="IPR052995">
    <property type="entry name" value="LMW-PTP"/>
</dbReference>
<dbReference type="AlphaFoldDB" id="A0A935W3M6"/>
<protein>
    <submittedName>
        <fullName evidence="6">Low molecular weight phosphotyrosine protein phosphatase</fullName>
    </submittedName>
</protein>
<evidence type="ECO:0000256" key="3">
    <source>
        <dbReference type="ARBA" id="ARBA00022912"/>
    </source>
</evidence>
<dbReference type="InterPro" id="IPR017867">
    <property type="entry name" value="Tyr_phospatase_low_mol_wt"/>
</dbReference>
<feature type="active site" evidence="4">
    <location>
        <position position="14"/>
    </location>
</feature>
<feature type="active site" description="Proton donor" evidence="4">
    <location>
        <position position="125"/>
    </location>
</feature>
<reference evidence="6 7" key="1">
    <citation type="submission" date="2020-10" db="EMBL/GenBank/DDBJ databases">
        <title>Connecting structure to function with the recovery of over 1000 high-quality activated sludge metagenome-assembled genomes encoding full-length rRNA genes using long-read sequencing.</title>
        <authorList>
            <person name="Singleton C.M."/>
            <person name="Petriglieri F."/>
            <person name="Kristensen J.M."/>
            <person name="Kirkegaard R.H."/>
            <person name="Michaelsen T.Y."/>
            <person name="Andersen M.H."/>
            <person name="Karst S.M."/>
            <person name="Dueholm M.S."/>
            <person name="Nielsen P.H."/>
            <person name="Albertsen M."/>
        </authorList>
    </citation>
    <scope>NUCLEOTIDE SEQUENCE [LARGE SCALE GENOMIC DNA]</scope>
    <source>
        <strain evidence="6">Fred_18-Q3-R57-64_BAT3C.720</strain>
    </source>
</reference>